<dbReference type="GO" id="GO:0031419">
    <property type="term" value="F:cobalamin binding"/>
    <property type="evidence" value="ECO:0007669"/>
    <property type="project" value="InterPro"/>
</dbReference>
<dbReference type="Gene3D" id="3.40.50.280">
    <property type="entry name" value="Cobalamin-binding domain"/>
    <property type="match status" value="1"/>
</dbReference>
<keyword evidence="4" id="KW-0949">S-adenosyl-L-methionine</keyword>
<feature type="domain" description="Radical SAM core" evidence="9">
    <location>
        <begin position="168"/>
        <end position="385"/>
    </location>
</feature>
<evidence type="ECO:0000256" key="5">
    <source>
        <dbReference type="ARBA" id="ARBA00022723"/>
    </source>
</evidence>
<evidence type="ECO:0000256" key="4">
    <source>
        <dbReference type="ARBA" id="ARBA00022691"/>
    </source>
</evidence>
<keyword evidence="5" id="KW-0479">Metal-binding</keyword>
<dbReference type="InterPro" id="IPR006158">
    <property type="entry name" value="Cobalamin-bd"/>
</dbReference>
<evidence type="ECO:0000256" key="2">
    <source>
        <dbReference type="ARBA" id="ARBA00022603"/>
    </source>
</evidence>
<dbReference type="SFLD" id="SFLDG01082">
    <property type="entry name" value="B12-binding_domain_containing"/>
    <property type="match status" value="1"/>
</dbReference>
<dbReference type="GO" id="GO:0046872">
    <property type="term" value="F:metal ion binding"/>
    <property type="evidence" value="ECO:0007669"/>
    <property type="project" value="UniProtKB-KW"/>
</dbReference>
<dbReference type="Gene3D" id="3.80.30.20">
    <property type="entry name" value="tm_1862 like domain"/>
    <property type="match status" value="1"/>
</dbReference>
<name>A0A2G9ZF86_9BACT</name>
<dbReference type="InterPro" id="IPR036724">
    <property type="entry name" value="Cobalamin-bd_sf"/>
</dbReference>
<dbReference type="PROSITE" id="PS51918">
    <property type="entry name" value="RADICAL_SAM"/>
    <property type="match status" value="1"/>
</dbReference>
<dbReference type="SFLD" id="SFLDS00029">
    <property type="entry name" value="Radical_SAM"/>
    <property type="match status" value="1"/>
</dbReference>
<evidence type="ECO:0000256" key="3">
    <source>
        <dbReference type="ARBA" id="ARBA00022679"/>
    </source>
</evidence>
<evidence type="ECO:0000256" key="7">
    <source>
        <dbReference type="ARBA" id="ARBA00023014"/>
    </source>
</evidence>
<evidence type="ECO:0000256" key="1">
    <source>
        <dbReference type="ARBA" id="ARBA00001966"/>
    </source>
</evidence>
<dbReference type="PROSITE" id="PS51332">
    <property type="entry name" value="B12_BINDING"/>
    <property type="match status" value="1"/>
</dbReference>
<keyword evidence="2" id="KW-0489">Methyltransferase</keyword>
<dbReference type="InterPro" id="IPR007197">
    <property type="entry name" value="rSAM"/>
</dbReference>
<dbReference type="SMART" id="SM00729">
    <property type="entry name" value="Elp3"/>
    <property type="match status" value="1"/>
</dbReference>
<keyword evidence="3" id="KW-0808">Transferase</keyword>
<reference evidence="10 11" key="1">
    <citation type="submission" date="2017-09" db="EMBL/GenBank/DDBJ databases">
        <title>Depth-based differentiation of microbial function through sediment-hosted aquifers and enrichment of novel symbionts in the deep terrestrial subsurface.</title>
        <authorList>
            <person name="Probst A.J."/>
            <person name="Ladd B."/>
            <person name="Jarett J.K."/>
            <person name="Geller-Mcgrath D.E."/>
            <person name="Sieber C.M."/>
            <person name="Emerson J.B."/>
            <person name="Anantharaman K."/>
            <person name="Thomas B.C."/>
            <person name="Malmstrom R."/>
            <person name="Stieglmeier M."/>
            <person name="Klingl A."/>
            <person name="Woyke T."/>
            <person name="Ryan C.M."/>
            <person name="Banfield J.F."/>
        </authorList>
    </citation>
    <scope>NUCLEOTIDE SEQUENCE [LARGE SCALE GENOMIC DNA]</scope>
    <source>
        <strain evidence="10">CG23_combo_of_CG06-09_8_20_14_all_37_87_8</strain>
    </source>
</reference>
<comment type="cofactor">
    <cofactor evidence="1">
        <name>[4Fe-4S] cluster</name>
        <dbReference type="ChEBI" id="CHEBI:49883"/>
    </cofactor>
</comment>
<keyword evidence="7" id="KW-0411">Iron-sulfur</keyword>
<dbReference type="SUPFAM" id="SSF52242">
    <property type="entry name" value="Cobalamin (vitamin B12)-binding domain"/>
    <property type="match status" value="1"/>
</dbReference>
<dbReference type="PANTHER" id="PTHR43409">
    <property type="entry name" value="ANAEROBIC MAGNESIUM-PROTOPORPHYRIN IX MONOMETHYL ESTER CYCLASE-RELATED"/>
    <property type="match status" value="1"/>
</dbReference>
<keyword evidence="6" id="KW-0408">Iron</keyword>
<dbReference type="InterPro" id="IPR051198">
    <property type="entry name" value="BchE-like"/>
</dbReference>
<evidence type="ECO:0000313" key="10">
    <source>
        <dbReference type="EMBL" id="PIP31835.1"/>
    </source>
</evidence>
<dbReference type="PANTHER" id="PTHR43409:SF7">
    <property type="entry name" value="BLL1977 PROTEIN"/>
    <property type="match status" value="1"/>
</dbReference>
<dbReference type="GO" id="GO:0003824">
    <property type="term" value="F:catalytic activity"/>
    <property type="evidence" value="ECO:0007669"/>
    <property type="project" value="InterPro"/>
</dbReference>
<dbReference type="InterPro" id="IPR058240">
    <property type="entry name" value="rSAM_sf"/>
</dbReference>
<dbReference type="Pfam" id="PF02310">
    <property type="entry name" value="B12-binding"/>
    <property type="match status" value="1"/>
</dbReference>
<dbReference type="Proteomes" id="UP000230447">
    <property type="component" value="Unassembled WGS sequence"/>
</dbReference>
<dbReference type="EMBL" id="PCSB01000029">
    <property type="protein sequence ID" value="PIP31835.1"/>
    <property type="molecule type" value="Genomic_DNA"/>
</dbReference>
<accession>A0A2G9ZF86</accession>
<dbReference type="CDD" id="cd01335">
    <property type="entry name" value="Radical_SAM"/>
    <property type="match status" value="1"/>
</dbReference>
<dbReference type="Pfam" id="PF04055">
    <property type="entry name" value="Radical_SAM"/>
    <property type="match status" value="1"/>
</dbReference>
<feature type="domain" description="B12-binding" evidence="8">
    <location>
        <begin position="2"/>
        <end position="132"/>
    </location>
</feature>
<dbReference type="CDD" id="cd02068">
    <property type="entry name" value="radical_SAM_B12_BD"/>
    <property type="match status" value="1"/>
</dbReference>
<dbReference type="InterPro" id="IPR034466">
    <property type="entry name" value="Methyltransferase_Class_B"/>
</dbReference>
<gene>
    <name evidence="10" type="ORF">COX24_01415</name>
</gene>
<dbReference type="SUPFAM" id="SSF102114">
    <property type="entry name" value="Radical SAM enzymes"/>
    <property type="match status" value="1"/>
</dbReference>
<proteinExistence type="predicted"/>
<dbReference type="GO" id="GO:0051539">
    <property type="term" value="F:4 iron, 4 sulfur cluster binding"/>
    <property type="evidence" value="ECO:0007669"/>
    <property type="project" value="UniProtKB-KW"/>
</dbReference>
<evidence type="ECO:0000259" key="8">
    <source>
        <dbReference type="PROSITE" id="PS51332"/>
    </source>
</evidence>
<dbReference type="InterPro" id="IPR023404">
    <property type="entry name" value="rSAM_horseshoe"/>
</dbReference>
<evidence type="ECO:0000313" key="11">
    <source>
        <dbReference type="Proteomes" id="UP000230447"/>
    </source>
</evidence>
<evidence type="ECO:0000256" key="6">
    <source>
        <dbReference type="ARBA" id="ARBA00023004"/>
    </source>
</evidence>
<comment type="caution">
    <text evidence="10">The sequence shown here is derived from an EMBL/GenBank/DDBJ whole genome shotgun (WGS) entry which is preliminary data.</text>
</comment>
<dbReference type="AlphaFoldDB" id="A0A2G9ZF86"/>
<protein>
    <submittedName>
        <fullName evidence="10">Uncharacterized protein</fullName>
    </submittedName>
</protein>
<evidence type="ECO:0000259" key="9">
    <source>
        <dbReference type="PROSITE" id="PS51918"/>
    </source>
</evidence>
<dbReference type="InterPro" id="IPR006638">
    <property type="entry name" value="Elp3/MiaA/NifB-like_rSAM"/>
</dbReference>
<organism evidence="10 11">
    <name type="scientific">bacterium (Candidatus Gribaldobacteria) CG23_combo_of_CG06-09_8_20_14_all_37_87_8</name>
    <dbReference type="NCBI Taxonomy" id="2014278"/>
    <lineage>
        <taxon>Bacteria</taxon>
        <taxon>Candidatus Gribaldobacteria</taxon>
    </lineage>
</organism>
<sequence length="466" mass="53787">MKVTLVMPPYPFGWDSPPLGIMYIASVLREVNHSVKIICFNKNKEDFLTAVKESDFLGISLTSQIVREGEKIIQQAKKISPQVKVVVGGPHVTIFEKKIFEQFPLVDYACVGEAEYTMLELAEGKGLGQIRGLIWKDKKGQVIANPPRELIKDLDLLPFPARDLVNLKKFEEAGIIMTSRGCPFRCVYCYKLSGNIYRTHSAERVILEMERMRFEYGIRNFVFADDNFVADPNRANIIAEMIIKKQWRDITLDFSNGIRVDSIVAHPELIAKFTKIGLKSVSLGVESVVQDVLDASKKDITLEKVVKAIRILKRNKIDHFVFLQVGLPNDNYQNVEATKKWLLKNGITNFGAALTTPYPKTELWNYVEKKGRFLFPKEEIYKHYPWHNMTNVYPIWETDSYKAEERMRALAEIRYFAARMLVKNDKKKVMLLLRNPGLLGWIIKYIHFSILGRFLQIIKKIFKTDK</sequence>
<dbReference type="SFLD" id="SFLDG01123">
    <property type="entry name" value="methyltransferase_(Class_B)"/>
    <property type="match status" value="1"/>
</dbReference>